<dbReference type="RefSeq" id="XP_025371145.1">
    <property type="nucleotide sequence ID" value="XM_025517443.1"/>
</dbReference>
<protein>
    <submittedName>
        <fullName evidence="2">Uncharacterized protein</fullName>
    </submittedName>
</protein>
<evidence type="ECO:0000313" key="3">
    <source>
        <dbReference type="Proteomes" id="UP000245783"/>
    </source>
</evidence>
<feature type="compositionally biased region" description="Basic and acidic residues" evidence="1">
    <location>
        <begin position="53"/>
        <end position="71"/>
    </location>
</feature>
<organism evidence="2 3">
    <name type="scientific">Ceraceosorus guamensis</name>
    <dbReference type="NCBI Taxonomy" id="1522189"/>
    <lineage>
        <taxon>Eukaryota</taxon>
        <taxon>Fungi</taxon>
        <taxon>Dikarya</taxon>
        <taxon>Basidiomycota</taxon>
        <taxon>Ustilaginomycotina</taxon>
        <taxon>Exobasidiomycetes</taxon>
        <taxon>Ceraceosorales</taxon>
        <taxon>Ceraceosoraceae</taxon>
        <taxon>Ceraceosorus</taxon>
    </lineage>
</organism>
<feature type="compositionally biased region" description="Basic and acidic residues" evidence="1">
    <location>
        <begin position="1"/>
        <end position="10"/>
    </location>
</feature>
<gene>
    <name evidence="2" type="ORF">IE81DRAFT_55330</name>
</gene>
<evidence type="ECO:0000313" key="2">
    <source>
        <dbReference type="EMBL" id="PWN43985.1"/>
    </source>
</evidence>
<evidence type="ECO:0000256" key="1">
    <source>
        <dbReference type="SAM" id="MobiDB-lite"/>
    </source>
</evidence>
<reference evidence="2 3" key="1">
    <citation type="journal article" date="2018" name="Mol. Biol. Evol.">
        <title>Broad Genomic Sampling Reveals a Smut Pathogenic Ancestry of the Fungal Clade Ustilaginomycotina.</title>
        <authorList>
            <person name="Kijpornyongpan T."/>
            <person name="Mondo S.J."/>
            <person name="Barry K."/>
            <person name="Sandor L."/>
            <person name="Lee J."/>
            <person name="Lipzen A."/>
            <person name="Pangilinan J."/>
            <person name="LaButti K."/>
            <person name="Hainaut M."/>
            <person name="Henrissat B."/>
            <person name="Grigoriev I.V."/>
            <person name="Spatafora J.W."/>
            <person name="Aime M.C."/>
        </authorList>
    </citation>
    <scope>NUCLEOTIDE SEQUENCE [LARGE SCALE GENOMIC DNA]</scope>
    <source>
        <strain evidence="2 3">MCA 4658</strain>
    </source>
</reference>
<feature type="compositionally biased region" description="Basic residues" evidence="1">
    <location>
        <begin position="11"/>
        <end position="25"/>
    </location>
</feature>
<sequence length="179" mass="20106">MLSTQHDVRGKSTRRARQHQQRHKHSQEAATRRLSHAASTVNTYRKGLTVVRDTTREESSEHAELPDDPRLRLPTTRIDGGSDGRCLGVRVAFTSCEVMVSNQKRAGLRKQKHGKSRSGGLNRRRAALRIYRTHEAAVAGWPAGRACCLAAMHTRRGRAHKQRQQQQQQNLAKSCVAVC</sequence>
<dbReference type="InParanoid" id="A0A316W8H3"/>
<dbReference type="EMBL" id="KZ819365">
    <property type="protein sequence ID" value="PWN43985.1"/>
    <property type="molecule type" value="Genomic_DNA"/>
</dbReference>
<dbReference type="GeneID" id="37039313"/>
<name>A0A316W8H3_9BASI</name>
<dbReference type="Proteomes" id="UP000245783">
    <property type="component" value="Unassembled WGS sequence"/>
</dbReference>
<dbReference type="AlphaFoldDB" id="A0A316W8H3"/>
<feature type="region of interest" description="Disordered" evidence="1">
    <location>
        <begin position="1"/>
        <end position="77"/>
    </location>
</feature>
<proteinExistence type="predicted"/>
<accession>A0A316W8H3</accession>
<keyword evidence="3" id="KW-1185">Reference proteome</keyword>